<gene>
    <name evidence="1" type="ORF">HAX54_033896</name>
</gene>
<dbReference type="PANTHER" id="PTHR47205:SF1">
    <property type="entry name" value="OS07G0599000 PROTEIN"/>
    <property type="match status" value="1"/>
</dbReference>
<name>A0ABS8VGM5_DATST</name>
<reference evidence="1 2" key="1">
    <citation type="journal article" date="2021" name="BMC Genomics">
        <title>Datura genome reveals duplications of psychoactive alkaloid biosynthetic genes and high mutation rate following tissue culture.</title>
        <authorList>
            <person name="Rajewski A."/>
            <person name="Carter-House D."/>
            <person name="Stajich J."/>
            <person name="Litt A."/>
        </authorList>
    </citation>
    <scope>NUCLEOTIDE SEQUENCE [LARGE SCALE GENOMIC DNA]</scope>
    <source>
        <strain evidence="1">AR-01</strain>
    </source>
</reference>
<dbReference type="EMBL" id="JACEIK010004353">
    <property type="protein sequence ID" value="MCD9645174.1"/>
    <property type="molecule type" value="Genomic_DNA"/>
</dbReference>
<dbReference type="Proteomes" id="UP000823775">
    <property type="component" value="Unassembled WGS sequence"/>
</dbReference>
<dbReference type="InterPro" id="IPR044605">
    <property type="entry name" value="At1g26460-like"/>
</dbReference>
<sequence>MPGIILSSWAAFGAIREFRLLLNGSMKSDNNELAFSSLEFFLKWVIGGESVRPPVLLTIDELLVAALRTAGITYNTELLNDAWEVLKRSLW</sequence>
<comment type="caution">
    <text evidence="1">The sequence shown here is derived from an EMBL/GenBank/DDBJ whole genome shotgun (WGS) entry which is preliminary data.</text>
</comment>
<organism evidence="1 2">
    <name type="scientific">Datura stramonium</name>
    <name type="common">Jimsonweed</name>
    <name type="synonym">Common thornapple</name>
    <dbReference type="NCBI Taxonomy" id="4076"/>
    <lineage>
        <taxon>Eukaryota</taxon>
        <taxon>Viridiplantae</taxon>
        <taxon>Streptophyta</taxon>
        <taxon>Embryophyta</taxon>
        <taxon>Tracheophyta</taxon>
        <taxon>Spermatophyta</taxon>
        <taxon>Magnoliopsida</taxon>
        <taxon>eudicotyledons</taxon>
        <taxon>Gunneridae</taxon>
        <taxon>Pentapetalae</taxon>
        <taxon>asterids</taxon>
        <taxon>lamiids</taxon>
        <taxon>Solanales</taxon>
        <taxon>Solanaceae</taxon>
        <taxon>Solanoideae</taxon>
        <taxon>Datureae</taxon>
        <taxon>Datura</taxon>
    </lineage>
</organism>
<keyword evidence="2" id="KW-1185">Reference proteome</keyword>
<evidence type="ECO:0000313" key="2">
    <source>
        <dbReference type="Proteomes" id="UP000823775"/>
    </source>
</evidence>
<proteinExistence type="predicted"/>
<protein>
    <submittedName>
        <fullName evidence="1">Uncharacterized protein</fullName>
    </submittedName>
</protein>
<dbReference type="PANTHER" id="PTHR47205">
    <property type="entry name" value="OS07G0599000 PROTEIN"/>
    <property type="match status" value="1"/>
</dbReference>
<accession>A0ABS8VGM5</accession>
<evidence type="ECO:0000313" key="1">
    <source>
        <dbReference type="EMBL" id="MCD9645174.1"/>
    </source>
</evidence>